<dbReference type="Gene3D" id="1.10.1740.10">
    <property type="match status" value="1"/>
</dbReference>
<evidence type="ECO:0000256" key="2">
    <source>
        <dbReference type="ARBA" id="ARBA00023015"/>
    </source>
</evidence>
<dbReference type="InterPro" id="IPR039425">
    <property type="entry name" value="RNA_pol_sigma-70-like"/>
</dbReference>
<evidence type="ECO:0000256" key="4">
    <source>
        <dbReference type="ARBA" id="ARBA00023163"/>
    </source>
</evidence>
<dbReference type="PANTHER" id="PTHR43133:SF62">
    <property type="entry name" value="RNA POLYMERASE SIGMA FACTOR SIGZ"/>
    <property type="match status" value="1"/>
</dbReference>
<keyword evidence="8" id="KW-1185">Reference proteome</keyword>
<dbReference type="EMBL" id="BMXI01000001">
    <property type="protein sequence ID" value="GHC41885.1"/>
    <property type="molecule type" value="Genomic_DNA"/>
</dbReference>
<keyword evidence="4" id="KW-0804">Transcription</keyword>
<evidence type="ECO:0000256" key="3">
    <source>
        <dbReference type="ARBA" id="ARBA00023082"/>
    </source>
</evidence>
<evidence type="ECO:0000259" key="5">
    <source>
        <dbReference type="Pfam" id="PF04542"/>
    </source>
</evidence>
<dbReference type="SUPFAM" id="SSF88659">
    <property type="entry name" value="Sigma3 and sigma4 domains of RNA polymerase sigma factors"/>
    <property type="match status" value="1"/>
</dbReference>
<evidence type="ECO:0000256" key="1">
    <source>
        <dbReference type="ARBA" id="ARBA00010641"/>
    </source>
</evidence>
<dbReference type="InterPro" id="IPR013324">
    <property type="entry name" value="RNA_pol_sigma_r3/r4-like"/>
</dbReference>
<keyword evidence="2" id="KW-0805">Transcription regulation</keyword>
<protein>
    <recommendedName>
        <fullName evidence="9">RNA polymerase subunit sigma-70</fullName>
    </recommendedName>
</protein>
<dbReference type="NCBIfam" id="TIGR02937">
    <property type="entry name" value="sigma70-ECF"/>
    <property type="match status" value="1"/>
</dbReference>
<name>A0A918WDS0_9BACT</name>
<gene>
    <name evidence="7" type="ORF">GCM10007100_03470</name>
</gene>
<dbReference type="PANTHER" id="PTHR43133">
    <property type="entry name" value="RNA POLYMERASE ECF-TYPE SIGMA FACTO"/>
    <property type="match status" value="1"/>
</dbReference>
<dbReference type="InterPro" id="IPR014284">
    <property type="entry name" value="RNA_pol_sigma-70_dom"/>
</dbReference>
<organism evidence="7 8">
    <name type="scientific">Roseibacillus persicicus</name>
    <dbReference type="NCBI Taxonomy" id="454148"/>
    <lineage>
        <taxon>Bacteria</taxon>
        <taxon>Pseudomonadati</taxon>
        <taxon>Verrucomicrobiota</taxon>
        <taxon>Verrucomicrobiia</taxon>
        <taxon>Verrucomicrobiales</taxon>
        <taxon>Verrucomicrobiaceae</taxon>
        <taxon>Roseibacillus</taxon>
    </lineage>
</organism>
<proteinExistence type="inferred from homology"/>
<comment type="caution">
    <text evidence="7">The sequence shown here is derived from an EMBL/GenBank/DDBJ whole genome shotgun (WGS) entry which is preliminary data.</text>
</comment>
<dbReference type="Pfam" id="PF08281">
    <property type="entry name" value="Sigma70_r4_2"/>
    <property type="match status" value="1"/>
</dbReference>
<dbReference type="GO" id="GO:0006352">
    <property type="term" value="P:DNA-templated transcription initiation"/>
    <property type="evidence" value="ECO:0007669"/>
    <property type="project" value="InterPro"/>
</dbReference>
<feature type="domain" description="RNA polymerase sigma-70 region 2" evidence="5">
    <location>
        <begin position="21"/>
        <end position="85"/>
    </location>
</feature>
<evidence type="ECO:0000259" key="6">
    <source>
        <dbReference type="Pfam" id="PF08281"/>
    </source>
</evidence>
<dbReference type="InterPro" id="IPR013325">
    <property type="entry name" value="RNA_pol_sigma_r2"/>
</dbReference>
<dbReference type="InterPro" id="IPR007627">
    <property type="entry name" value="RNA_pol_sigma70_r2"/>
</dbReference>
<keyword evidence="3" id="KW-0731">Sigma factor</keyword>
<reference evidence="7" key="2">
    <citation type="submission" date="2020-09" db="EMBL/GenBank/DDBJ databases">
        <authorList>
            <person name="Sun Q."/>
            <person name="Kim S."/>
        </authorList>
    </citation>
    <scope>NUCLEOTIDE SEQUENCE</scope>
    <source>
        <strain evidence="7">KCTC 12988</strain>
    </source>
</reference>
<dbReference type="RefSeq" id="WP_189566775.1">
    <property type="nucleotide sequence ID" value="NZ_BMXI01000001.1"/>
</dbReference>
<reference evidence="7" key="1">
    <citation type="journal article" date="2014" name="Int. J. Syst. Evol. Microbiol.">
        <title>Complete genome sequence of Corynebacterium casei LMG S-19264T (=DSM 44701T), isolated from a smear-ripened cheese.</title>
        <authorList>
            <consortium name="US DOE Joint Genome Institute (JGI-PGF)"/>
            <person name="Walter F."/>
            <person name="Albersmeier A."/>
            <person name="Kalinowski J."/>
            <person name="Ruckert C."/>
        </authorList>
    </citation>
    <scope>NUCLEOTIDE SEQUENCE</scope>
    <source>
        <strain evidence="7">KCTC 12988</strain>
    </source>
</reference>
<dbReference type="Gene3D" id="1.10.10.10">
    <property type="entry name" value="Winged helix-like DNA-binding domain superfamily/Winged helix DNA-binding domain"/>
    <property type="match status" value="1"/>
</dbReference>
<dbReference type="GO" id="GO:0016987">
    <property type="term" value="F:sigma factor activity"/>
    <property type="evidence" value="ECO:0007669"/>
    <property type="project" value="UniProtKB-KW"/>
</dbReference>
<dbReference type="InterPro" id="IPR036388">
    <property type="entry name" value="WH-like_DNA-bd_sf"/>
</dbReference>
<dbReference type="GO" id="GO:0003677">
    <property type="term" value="F:DNA binding"/>
    <property type="evidence" value="ECO:0007669"/>
    <property type="project" value="InterPro"/>
</dbReference>
<dbReference type="SUPFAM" id="SSF88946">
    <property type="entry name" value="Sigma2 domain of RNA polymerase sigma factors"/>
    <property type="match status" value="1"/>
</dbReference>
<evidence type="ECO:0008006" key="9">
    <source>
        <dbReference type="Google" id="ProtNLM"/>
    </source>
</evidence>
<sequence>MAVTQEISTETSPFEQVLASEQLRRSLLQFIVSRVHDPHLAEDLTQNVLVKAFAKSASLREEERVVPWVFRIARSHIADHYRRGRAASSLKEGEEGYGWFVDEHEVSYFPEILSNFLRGVVEGLPPIYRDALRFTDCEGRSQVELARREGISVSGAKSRVQRARAEVRAAVERCCFLDTDSYGGVVEVEPRPDHCPD</sequence>
<accession>A0A918WDS0</accession>
<dbReference type="Pfam" id="PF04542">
    <property type="entry name" value="Sigma70_r2"/>
    <property type="match status" value="1"/>
</dbReference>
<dbReference type="InterPro" id="IPR013249">
    <property type="entry name" value="RNA_pol_sigma70_r4_t2"/>
</dbReference>
<dbReference type="Proteomes" id="UP000644507">
    <property type="component" value="Unassembled WGS sequence"/>
</dbReference>
<feature type="domain" description="RNA polymerase sigma factor 70 region 4 type 2" evidence="6">
    <location>
        <begin position="120"/>
        <end position="166"/>
    </location>
</feature>
<evidence type="ECO:0000313" key="7">
    <source>
        <dbReference type="EMBL" id="GHC41885.1"/>
    </source>
</evidence>
<dbReference type="AlphaFoldDB" id="A0A918WDS0"/>
<comment type="similarity">
    <text evidence="1">Belongs to the sigma-70 factor family. ECF subfamily.</text>
</comment>
<evidence type="ECO:0000313" key="8">
    <source>
        <dbReference type="Proteomes" id="UP000644507"/>
    </source>
</evidence>